<dbReference type="PANTHER" id="PTHR35040">
    <property type="match status" value="1"/>
</dbReference>
<dbReference type="Pfam" id="PF12138">
    <property type="entry name" value="Spherulin4"/>
    <property type="match status" value="1"/>
</dbReference>
<proteinExistence type="predicted"/>
<gene>
    <name evidence="1" type="ORF">SCOCK_750024</name>
</gene>
<evidence type="ECO:0000313" key="2">
    <source>
        <dbReference type="Proteomes" id="UP001152519"/>
    </source>
</evidence>
<name>A0A9W4GVL9_9ACTN</name>
<dbReference type="PANTHER" id="PTHR35040:SF9">
    <property type="entry name" value="4-LIKE CELL SURFACE PROTEIN, PUTATIVE (AFU_ORTHOLOGUE AFUA_4G14080)-RELATED"/>
    <property type="match status" value="1"/>
</dbReference>
<comment type="caution">
    <text evidence="1">The sequence shown here is derived from an EMBL/GenBank/DDBJ whole genome shotgun (WGS) entry which is preliminary data.</text>
</comment>
<dbReference type="InterPro" id="IPR021986">
    <property type="entry name" value="Spherulin4"/>
</dbReference>
<dbReference type="EMBL" id="CAJSLV010000109">
    <property type="protein sequence ID" value="CAG6398742.1"/>
    <property type="molecule type" value="Genomic_DNA"/>
</dbReference>
<protein>
    <submittedName>
        <fullName evidence="1">Spherulation-specific family 4</fullName>
    </submittedName>
</protein>
<sequence length="263" mass="28709">MPRLTRPPRGAQARGDATGLAVPGFAHPLMAPGEWAEIARPGRSLDWAAFDVSRGPGSRPDPLYSEVTARVRDNGVPLLGLLDAARGRRPFGELVSDASRYLDWYQVDGFYLDRAPLGREDAAECRWAVTTLRALLEQQAGAGRSGTGHIVLGHGIHPEPCYADLADQLVTFAGPWDRYRWSEAPLWTADHPPSRFVHLVHGLPELHLDSALRIARWQGAATVCLTDRTARDGTDPWSGLPGYWDQVAELARGGAVDGRPPTM</sequence>
<organism evidence="1 2">
    <name type="scientific">Actinacidiphila cocklensis</name>
    <dbReference type="NCBI Taxonomy" id="887465"/>
    <lineage>
        <taxon>Bacteria</taxon>
        <taxon>Bacillati</taxon>
        <taxon>Actinomycetota</taxon>
        <taxon>Actinomycetes</taxon>
        <taxon>Kitasatosporales</taxon>
        <taxon>Streptomycetaceae</taxon>
        <taxon>Actinacidiphila</taxon>
    </lineage>
</organism>
<dbReference type="Proteomes" id="UP001152519">
    <property type="component" value="Unassembled WGS sequence"/>
</dbReference>
<reference evidence="1" key="1">
    <citation type="submission" date="2021-05" db="EMBL/GenBank/DDBJ databases">
        <authorList>
            <person name="Arsene-Ploetze F."/>
        </authorList>
    </citation>
    <scope>NUCLEOTIDE SEQUENCE</scope>
    <source>
        <strain evidence="1">DSM 42138</strain>
    </source>
</reference>
<dbReference type="AlphaFoldDB" id="A0A9W4GVL9"/>
<evidence type="ECO:0000313" key="1">
    <source>
        <dbReference type="EMBL" id="CAG6398742.1"/>
    </source>
</evidence>
<accession>A0A9W4GVL9</accession>
<dbReference type="RefSeq" id="WP_251500511.1">
    <property type="nucleotide sequence ID" value="NZ_CAJSLV010000109.1"/>
</dbReference>
<keyword evidence="2" id="KW-1185">Reference proteome</keyword>